<dbReference type="Proteomes" id="UP000054703">
    <property type="component" value="Unassembled WGS sequence"/>
</dbReference>
<dbReference type="PATRIC" id="fig|45074.5.peg.4146"/>
<sequence length="198" mass="22937">MKNGKTDKPNYPESLAPSKEFIEAVEKQEYSAYGYDERNDCYFAVPYEGSQPLAELGHKIYFIHPENPYLNQKELFEMMLKMSKGEDAYIFHEKDKQLYYSSNGYLEAVSIHDNTLFLQTFKKICGDEEYDYNFLTFEQINELITANGGHKPSKLETSLANSQNIKHASRLLNDLFPPKKVDVADCWASELNLDKLFL</sequence>
<organism evidence="1 2">
    <name type="scientific">Legionella santicrucis</name>
    <dbReference type="NCBI Taxonomy" id="45074"/>
    <lineage>
        <taxon>Bacteria</taxon>
        <taxon>Pseudomonadati</taxon>
        <taxon>Pseudomonadota</taxon>
        <taxon>Gammaproteobacteria</taxon>
        <taxon>Legionellales</taxon>
        <taxon>Legionellaceae</taxon>
        <taxon>Legionella</taxon>
    </lineage>
</organism>
<dbReference type="OrthoDB" id="5630673at2"/>
<protein>
    <submittedName>
        <fullName evidence="1">Uncharacterized protein</fullName>
    </submittedName>
</protein>
<evidence type="ECO:0000313" key="1">
    <source>
        <dbReference type="EMBL" id="KTD53451.1"/>
    </source>
</evidence>
<name>A0A0W0Y922_9GAMM</name>
<gene>
    <name evidence="1" type="ORF">Lsan_3861</name>
</gene>
<evidence type="ECO:0000313" key="2">
    <source>
        <dbReference type="Proteomes" id="UP000054703"/>
    </source>
</evidence>
<reference evidence="1 2" key="1">
    <citation type="submission" date="2015-11" db="EMBL/GenBank/DDBJ databases">
        <title>Genomic analysis of 38 Legionella species identifies large and diverse effector repertoires.</title>
        <authorList>
            <person name="Burstein D."/>
            <person name="Amaro F."/>
            <person name="Zusman T."/>
            <person name="Lifshitz Z."/>
            <person name="Cohen O."/>
            <person name="Gilbert J.A."/>
            <person name="Pupko T."/>
            <person name="Shuman H.A."/>
            <person name="Segal G."/>
        </authorList>
    </citation>
    <scope>NUCLEOTIDE SEQUENCE [LARGE SCALE GENOMIC DNA]</scope>
    <source>
        <strain evidence="1 2">SC-63-C7</strain>
    </source>
</reference>
<dbReference type="STRING" id="45074.Lsan_3861"/>
<proteinExistence type="predicted"/>
<dbReference type="RefSeq" id="WP_058515746.1">
    <property type="nucleotide sequence ID" value="NZ_CAAAIH010000001.1"/>
</dbReference>
<comment type="caution">
    <text evidence="1">The sequence shown here is derived from an EMBL/GenBank/DDBJ whole genome shotgun (WGS) entry which is preliminary data.</text>
</comment>
<accession>A0A0W0Y922</accession>
<dbReference type="AlphaFoldDB" id="A0A0W0Y922"/>
<keyword evidence="2" id="KW-1185">Reference proteome</keyword>
<dbReference type="EMBL" id="LNYU01000091">
    <property type="protein sequence ID" value="KTD53451.1"/>
    <property type="molecule type" value="Genomic_DNA"/>
</dbReference>